<evidence type="ECO:0000256" key="1">
    <source>
        <dbReference type="SAM" id="Phobius"/>
    </source>
</evidence>
<feature type="transmembrane region" description="Helical" evidence="1">
    <location>
        <begin position="72"/>
        <end position="91"/>
    </location>
</feature>
<dbReference type="STRING" id="1227077.SAMN04515668_1647"/>
<dbReference type="Pfam" id="PF06580">
    <property type="entry name" value="His_kinase"/>
    <property type="match status" value="1"/>
</dbReference>
<dbReference type="Proteomes" id="UP000199029">
    <property type="component" value="Unassembled WGS sequence"/>
</dbReference>
<keyword evidence="1" id="KW-0812">Transmembrane</keyword>
<reference evidence="4" key="1">
    <citation type="submission" date="2016-10" db="EMBL/GenBank/DDBJ databases">
        <authorList>
            <person name="Varghese N."/>
            <person name="Submissions S."/>
        </authorList>
    </citation>
    <scope>NUCLEOTIDE SEQUENCE [LARGE SCALE GENOMIC DNA]</scope>
    <source>
        <strain evidence="4">OR362-8,ATCC BAA-1266,JCM 13504</strain>
    </source>
</reference>
<protein>
    <submittedName>
        <fullName evidence="3">Histidine kinase</fullName>
    </submittedName>
</protein>
<dbReference type="GO" id="GO:0016020">
    <property type="term" value="C:membrane"/>
    <property type="evidence" value="ECO:0007669"/>
    <property type="project" value="InterPro"/>
</dbReference>
<dbReference type="RefSeq" id="WP_092670929.1">
    <property type="nucleotide sequence ID" value="NZ_FOXS01000002.1"/>
</dbReference>
<sequence>MNQKRIGLYQFLGWGLLISYDVWWRGFLYTGPASRGHIMLLVVTFWLSLLVLFYYCLLLVFPQGIRRGRWGLLVLGLLGTPVVFAGTRYGLEEGLLPLLFGLSNYSPDTTLLYYLVDNLYFLIPTVALAAVTWSVQEAFSFREKERENQLQFQELQQQKTQAELAFLKTQINPHFLYNTLNYIYSLAYPVSEPLAEAVLKLSALMRYMLQESPDGQVAVQNEVDYLENYLSIYRLRFENNFFVNFDVRGHLNGQRVAALVLVPFVENAIKHGITDKSDRPVEITLHLRPDNGLTFEVRNHINQHQKDATTGIGLANIRRRLELLYPGRHELAIHNNGTVHHARLELLFT</sequence>
<accession>A0A1I5X4T8</accession>
<feature type="transmembrane region" description="Helical" evidence="1">
    <location>
        <begin position="111"/>
        <end position="135"/>
    </location>
</feature>
<dbReference type="OrthoDB" id="9792992at2"/>
<keyword evidence="1" id="KW-1133">Transmembrane helix</keyword>
<dbReference type="PANTHER" id="PTHR34220:SF7">
    <property type="entry name" value="SENSOR HISTIDINE KINASE YPDA"/>
    <property type="match status" value="1"/>
</dbReference>
<dbReference type="GO" id="GO:0000155">
    <property type="term" value="F:phosphorelay sensor kinase activity"/>
    <property type="evidence" value="ECO:0007669"/>
    <property type="project" value="InterPro"/>
</dbReference>
<evidence type="ECO:0000313" key="4">
    <source>
        <dbReference type="Proteomes" id="UP000199029"/>
    </source>
</evidence>
<dbReference type="InterPro" id="IPR010559">
    <property type="entry name" value="Sig_transdc_His_kin_internal"/>
</dbReference>
<proteinExistence type="predicted"/>
<gene>
    <name evidence="3" type="ORF">SAMN04515668_1647</name>
</gene>
<dbReference type="EMBL" id="FOXS01000002">
    <property type="protein sequence ID" value="SFQ26989.1"/>
    <property type="molecule type" value="Genomic_DNA"/>
</dbReference>
<dbReference type="SUPFAM" id="SSF55874">
    <property type="entry name" value="ATPase domain of HSP90 chaperone/DNA topoisomerase II/histidine kinase"/>
    <property type="match status" value="1"/>
</dbReference>
<organism evidence="3 4">
    <name type="scientific">Hymenobacter arizonensis</name>
    <name type="common">Siccationidurans arizonensis</name>
    <dbReference type="NCBI Taxonomy" id="1227077"/>
    <lineage>
        <taxon>Bacteria</taxon>
        <taxon>Pseudomonadati</taxon>
        <taxon>Bacteroidota</taxon>
        <taxon>Cytophagia</taxon>
        <taxon>Cytophagales</taxon>
        <taxon>Hymenobacteraceae</taxon>
        <taxon>Hymenobacter</taxon>
    </lineage>
</organism>
<keyword evidence="3" id="KW-0418">Kinase</keyword>
<dbReference type="InterPro" id="IPR050640">
    <property type="entry name" value="Bact_2-comp_sensor_kinase"/>
</dbReference>
<keyword evidence="4" id="KW-1185">Reference proteome</keyword>
<feature type="domain" description="Signal transduction histidine kinase internal region" evidence="2">
    <location>
        <begin position="162"/>
        <end position="241"/>
    </location>
</feature>
<dbReference type="InterPro" id="IPR036890">
    <property type="entry name" value="HATPase_C_sf"/>
</dbReference>
<dbReference type="Gene3D" id="3.30.565.10">
    <property type="entry name" value="Histidine kinase-like ATPase, C-terminal domain"/>
    <property type="match status" value="1"/>
</dbReference>
<feature type="transmembrane region" description="Helical" evidence="1">
    <location>
        <begin position="7"/>
        <end position="26"/>
    </location>
</feature>
<feature type="transmembrane region" description="Helical" evidence="1">
    <location>
        <begin position="38"/>
        <end position="60"/>
    </location>
</feature>
<keyword evidence="1" id="KW-0472">Membrane</keyword>
<dbReference type="AlphaFoldDB" id="A0A1I5X4T8"/>
<evidence type="ECO:0000259" key="2">
    <source>
        <dbReference type="Pfam" id="PF06580"/>
    </source>
</evidence>
<name>A0A1I5X4T8_HYMAR</name>
<keyword evidence="3" id="KW-0808">Transferase</keyword>
<dbReference type="PANTHER" id="PTHR34220">
    <property type="entry name" value="SENSOR HISTIDINE KINASE YPDA"/>
    <property type="match status" value="1"/>
</dbReference>
<evidence type="ECO:0000313" key="3">
    <source>
        <dbReference type="EMBL" id="SFQ26989.1"/>
    </source>
</evidence>